<accession>A0A9P6IQT1</accession>
<gene>
    <name evidence="1" type="ORF">BGZ65_011763</name>
</gene>
<organism evidence="1 2">
    <name type="scientific">Modicella reniformis</name>
    <dbReference type="NCBI Taxonomy" id="1440133"/>
    <lineage>
        <taxon>Eukaryota</taxon>
        <taxon>Fungi</taxon>
        <taxon>Fungi incertae sedis</taxon>
        <taxon>Mucoromycota</taxon>
        <taxon>Mortierellomycotina</taxon>
        <taxon>Mortierellomycetes</taxon>
        <taxon>Mortierellales</taxon>
        <taxon>Mortierellaceae</taxon>
        <taxon>Modicella</taxon>
    </lineage>
</organism>
<dbReference type="Proteomes" id="UP000749646">
    <property type="component" value="Unassembled WGS sequence"/>
</dbReference>
<dbReference type="InterPro" id="IPR027417">
    <property type="entry name" value="P-loop_NTPase"/>
</dbReference>
<keyword evidence="2" id="KW-1185">Reference proteome</keyword>
<evidence type="ECO:0000313" key="1">
    <source>
        <dbReference type="EMBL" id="KAF9944650.1"/>
    </source>
</evidence>
<comment type="caution">
    <text evidence="1">The sequence shown here is derived from an EMBL/GenBank/DDBJ whole genome shotgun (WGS) entry which is preliminary data.</text>
</comment>
<feature type="non-terminal residue" evidence="1">
    <location>
        <position position="390"/>
    </location>
</feature>
<sequence length="390" mass="45289">AGKSTFIESAKLYADPSYVVNDDRIGIGNESHTQGVHVEEVTTSLPIYRLYDLNDSRELDTSQIKDEKAFKTLLVREDDLELRAEEVPGSKLVRFRIFDTPGLDDTNGNDIQNIARIFSALATVNTFNLIIIVDSHYVPLIPSQKSAFATYFDLFQEWKDLLTIVHTHVPNRHRYPGVNTKLDDKLSERSMFFNQTLGREIPSKRIDCNLEEAGPAHIWLTRNTIREILEIATVKIPVTRERTHVHKLQMMTAIDDIVHRRYEGKLDPAHKACDSLRKLSEAAQLALKIEDTKREITRINELLRQYDMFRQHWVKSGVLQEVLLDYFYKFEHGNTRQDIERWRSELNTLNTRLEDQNRKHTTLTVIAQHNAGDPSENMEQLMSKISKYRM</sequence>
<proteinExistence type="predicted"/>
<name>A0A9P6IQT1_9FUNG</name>
<reference evidence="1" key="1">
    <citation type="journal article" date="2020" name="Fungal Divers.">
        <title>Resolving the Mortierellaceae phylogeny through synthesis of multi-gene phylogenetics and phylogenomics.</title>
        <authorList>
            <person name="Vandepol N."/>
            <person name="Liber J."/>
            <person name="Desiro A."/>
            <person name="Na H."/>
            <person name="Kennedy M."/>
            <person name="Barry K."/>
            <person name="Grigoriev I.V."/>
            <person name="Miller A.N."/>
            <person name="O'Donnell K."/>
            <person name="Stajich J.E."/>
            <person name="Bonito G."/>
        </authorList>
    </citation>
    <scope>NUCLEOTIDE SEQUENCE</scope>
    <source>
        <strain evidence="1">MES-2147</strain>
    </source>
</reference>
<dbReference type="AlphaFoldDB" id="A0A9P6IQT1"/>
<protein>
    <recommendedName>
        <fullName evidence="3">G domain-containing protein</fullName>
    </recommendedName>
</protein>
<dbReference type="Gene3D" id="3.40.50.300">
    <property type="entry name" value="P-loop containing nucleotide triphosphate hydrolases"/>
    <property type="match status" value="1"/>
</dbReference>
<evidence type="ECO:0000313" key="2">
    <source>
        <dbReference type="Proteomes" id="UP000749646"/>
    </source>
</evidence>
<evidence type="ECO:0008006" key="3">
    <source>
        <dbReference type="Google" id="ProtNLM"/>
    </source>
</evidence>
<dbReference type="OrthoDB" id="8954335at2759"/>
<feature type="non-terminal residue" evidence="1">
    <location>
        <position position="1"/>
    </location>
</feature>
<dbReference type="EMBL" id="JAAAHW010008288">
    <property type="protein sequence ID" value="KAF9944650.1"/>
    <property type="molecule type" value="Genomic_DNA"/>
</dbReference>